<keyword evidence="9" id="KW-1185">Reference proteome</keyword>
<dbReference type="AlphaFoldDB" id="A0A2T4PF70"/>
<dbReference type="GeneID" id="58059130"/>
<accession>A0A2T4PF70</accession>
<reference evidence="5 7" key="3">
    <citation type="submission" date="2018-08" db="EMBL/GenBank/DDBJ databases">
        <title>A genome reference for cultivated species of the human gut microbiota.</title>
        <authorList>
            <person name="Zou Y."/>
            <person name="Xue W."/>
            <person name="Luo G."/>
        </authorList>
    </citation>
    <scope>NUCLEOTIDE SEQUENCE [LARGE SCALE GENOMIC DNA]</scope>
    <source>
        <strain evidence="5 7">OM08-17AT</strain>
    </source>
</reference>
<evidence type="ECO:0000313" key="3">
    <source>
        <dbReference type="EMBL" id="NBH31206.1"/>
    </source>
</evidence>
<dbReference type="Gene3D" id="3.90.1720.10">
    <property type="entry name" value="endopeptidase domain like (from Nostoc punctiforme)"/>
    <property type="match status" value="1"/>
</dbReference>
<dbReference type="InterPro" id="IPR007921">
    <property type="entry name" value="CHAP_dom"/>
</dbReference>
<reference evidence="3 8" key="4">
    <citation type="submission" date="2018-08" db="EMBL/GenBank/DDBJ databases">
        <title>Murine metabolic-syndrome-specific gut microbial biobank.</title>
        <authorList>
            <person name="Liu C."/>
        </authorList>
    </citation>
    <scope>NUCLEOTIDE SEQUENCE [LARGE SCALE GENOMIC DNA]</scope>
    <source>
        <strain evidence="3 8">1XD21-27</strain>
    </source>
</reference>
<evidence type="ECO:0000313" key="4">
    <source>
        <dbReference type="EMBL" id="PTI52710.1"/>
    </source>
</evidence>
<feature type="domain" description="Peptidase C51" evidence="1">
    <location>
        <begin position="22"/>
        <end position="145"/>
    </location>
</feature>
<dbReference type="Pfam" id="PF05257">
    <property type="entry name" value="CHAP"/>
    <property type="match status" value="1"/>
</dbReference>
<dbReference type="Proteomes" id="UP000814367">
    <property type="component" value="Unassembled WGS sequence"/>
</dbReference>
<evidence type="ECO:0000313" key="8">
    <source>
        <dbReference type="Proteomes" id="UP000481807"/>
    </source>
</evidence>
<gene>
    <name evidence="4" type="ORF">BU085_00385</name>
    <name evidence="3" type="ORF">D3Z30_09455</name>
    <name evidence="5" type="ORF">DXC19_10220</name>
    <name evidence="2" type="ORF">G8J23_01775</name>
</gene>
<evidence type="ECO:0000313" key="9">
    <source>
        <dbReference type="Proteomes" id="UP000814367"/>
    </source>
</evidence>
<dbReference type="SUPFAM" id="SSF54001">
    <property type="entry name" value="Cysteine proteinases"/>
    <property type="match status" value="1"/>
</dbReference>
<dbReference type="EMBL" id="QSTD01000006">
    <property type="protein sequence ID" value="RGM29013.1"/>
    <property type="molecule type" value="Genomic_DNA"/>
</dbReference>
<organism evidence="5 7">
    <name type="scientific">Staphylococcus warneri</name>
    <dbReference type="NCBI Taxonomy" id="1292"/>
    <lineage>
        <taxon>Bacteria</taxon>
        <taxon>Bacillati</taxon>
        <taxon>Bacillota</taxon>
        <taxon>Bacilli</taxon>
        <taxon>Bacillales</taxon>
        <taxon>Staphylococcaceae</taxon>
        <taxon>Staphylococcus</taxon>
    </lineage>
</organism>
<dbReference type="Proteomes" id="UP000481807">
    <property type="component" value="Unassembled WGS sequence"/>
</dbReference>
<evidence type="ECO:0000259" key="1">
    <source>
        <dbReference type="PROSITE" id="PS50911"/>
    </source>
</evidence>
<reference evidence="4 6" key="1">
    <citation type="journal article" date="2016" name="Front. Microbiol.">
        <title>Comprehensive Phylogenetic Analysis of Bovine Non-aureus Staphylococci Species Based on Whole-Genome Sequencing.</title>
        <authorList>
            <person name="Naushad S."/>
            <person name="Barkema H.W."/>
            <person name="Luby C."/>
            <person name="Condas L.A."/>
            <person name="Nobrega D.B."/>
            <person name="Carson D.A."/>
            <person name="De Buck J."/>
        </authorList>
    </citation>
    <scope>NUCLEOTIDE SEQUENCE [LARGE SCALE GENOMIC DNA]</scope>
    <source>
        <strain evidence="4 6">SNUC 2993</strain>
    </source>
</reference>
<evidence type="ECO:0000313" key="2">
    <source>
        <dbReference type="EMBL" id="MCG6224744.1"/>
    </source>
</evidence>
<dbReference type="STRING" id="1194526.A284_01740"/>
<dbReference type="Proteomes" id="UP000261016">
    <property type="component" value="Unassembled WGS sequence"/>
</dbReference>
<dbReference type="RefSeq" id="WP_002450134.1">
    <property type="nucleotide sequence ID" value="NZ_CABMFV010000006.1"/>
</dbReference>
<dbReference type="EMBL" id="JAANHJ010000001">
    <property type="protein sequence ID" value="MCG6224744.1"/>
    <property type="molecule type" value="Genomic_DNA"/>
</dbReference>
<evidence type="ECO:0000313" key="5">
    <source>
        <dbReference type="EMBL" id="RGM29013.1"/>
    </source>
</evidence>
<name>A0A2T4PF70_STAWA</name>
<evidence type="ECO:0000313" key="7">
    <source>
        <dbReference type="Proteomes" id="UP000261016"/>
    </source>
</evidence>
<reference evidence="2 9" key="5">
    <citation type="submission" date="2020-03" db="EMBL/GenBank/DDBJ databases">
        <title>Comparative genetics of Staphylococcus warneri persistents from caprine mastitis.</title>
        <authorList>
            <person name="Franca C.A."/>
            <person name="Rosa D.S."/>
            <person name="Silva A."/>
            <person name="Rodrigues D.L.N."/>
            <person name="Santos R.G."/>
            <person name="Castillo R.E.H."/>
            <person name="Moreira M.A.S."/>
            <person name="Lima M.C."/>
            <person name="Gouveia G.V."/>
            <person name="Gouveia J.J.S."/>
            <person name="Souza R.F.S."/>
            <person name="Bertram B."/>
            <person name="Azevedo V."/>
            <person name="Costa M."/>
        </authorList>
    </citation>
    <scope>NUCLEOTIDE SEQUENCE [LARGE SCALE GENOMIC DNA]</scope>
    <source>
        <strain evidence="2 9">Cap 9.2</strain>
    </source>
</reference>
<reference evidence="4" key="2">
    <citation type="submission" date="2018-03" db="EMBL/GenBank/DDBJ databases">
        <authorList>
            <person name="Keele B.F."/>
        </authorList>
    </citation>
    <scope>NUCLEOTIDE SEQUENCE</scope>
    <source>
        <strain evidence="4">SNUC 2993</strain>
    </source>
</reference>
<dbReference type="EMBL" id="PZEV01000001">
    <property type="protein sequence ID" value="PTI52710.1"/>
    <property type="molecule type" value="Genomic_DNA"/>
</dbReference>
<protein>
    <submittedName>
        <fullName evidence="5">CHAP domain-containing protein</fullName>
    </submittedName>
</protein>
<proteinExistence type="predicted"/>
<dbReference type="Proteomes" id="UP000240717">
    <property type="component" value="Unassembled WGS sequence"/>
</dbReference>
<dbReference type="EMBL" id="QXWP01000005">
    <property type="protein sequence ID" value="NBH31206.1"/>
    <property type="molecule type" value="Genomic_DNA"/>
</dbReference>
<sequence length="145" mass="16778">MKLKQLLSRVIIATGILLTGTIAYQTAEQTHVSEAASYKNYYNKGQCTWWAYQRRAQLGKPVSNRWGNAKNWYYNARRSGYATGHTPRRYAVMQSTAGYYGHVAVVERIYNNGNIKISEYNYNRPYGYGTRIISKASARNYNYIY</sequence>
<dbReference type="InterPro" id="IPR038765">
    <property type="entry name" value="Papain-like_cys_pep_sf"/>
</dbReference>
<dbReference type="PROSITE" id="PS50911">
    <property type="entry name" value="CHAP"/>
    <property type="match status" value="1"/>
</dbReference>
<evidence type="ECO:0000313" key="6">
    <source>
        <dbReference type="Proteomes" id="UP000240717"/>
    </source>
</evidence>
<comment type="caution">
    <text evidence="5">The sequence shown here is derived from an EMBL/GenBank/DDBJ whole genome shotgun (WGS) entry which is preliminary data.</text>
</comment>